<name>A0ACD3BAG2_9AGAR</name>
<organism evidence="1 2">
    <name type="scientific">Pluteus cervinus</name>
    <dbReference type="NCBI Taxonomy" id="181527"/>
    <lineage>
        <taxon>Eukaryota</taxon>
        <taxon>Fungi</taxon>
        <taxon>Dikarya</taxon>
        <taxon>Basidiomycota</taxon>
        <taxon>Agaricomycotina</taxon>
        <taxon>Agaricomycetes</taxon>
        <taxon>Agaricomycetidae</taxon>
        <taxon>Agaricales</taxon>
        <taxon>Pluteineae</taxon>
        <taxon>Pluteaceae</taxon>
        <taxon>Pluteus</taxon>
    </lineage>
</organism>
<reference evidence="1 2" key="1">
    <citation type="journal article" date="2019" name="Nat. Ecol. Evol.">
        <title>Megaphylogeny resolves global patterns of mushroom evolution.</title>
        <authorList>
            <person name="Varga T."/>
            <person name="Krizsan K."/>
            <person name="Foldi C."/>
            <person name="Dima B."/>
            <person name="Sanchez-Garcia M."/>
            <person name="Sanchez-Ramirez S."/>
            <person name="Szollosi G.J."/>
            <person name="Szarkandi J.G."/>
            <person name="Papp V."/>
            <person name="Albert L."/>
            <person name="Andreopoulos W."/>
            <person name="Angelini C."/>
            <person name="Antonin V."/>
            <person name="Barry K.W."/>
            <person name="Bougher N.L."/>
            <person name="Buchanan P."/>
            <person name="Buyck B."/>
            <person name="Bense V."/>
            <person name="Catcheside P."/>
            <person name="Chovatia M."/>
            <person name="Cooper J."/>
            <person name="Damon W."/>
            <person name="Desjardin D."/>
            <person name="Finy P."/>
            <person name="Geml J."/>
            <person name="Haridas S."/>
            <person name="Hughes K."/>
            <person name="Justo A."/>
            <person name="Karasinski D."/>
            <person name="Kautmanova I."/>
            <person name="Kiss B."/>
            <person name="Kocsube S."/>
            <person name="Kotiranta H."/>
            <person name="LaButti K.M."/>
            <person name="Lechner B.E."/>
            <person name="Liimatainen K."/>
            <person name="Lipzen A."/>
            <person name="Lukacs Z."/>
            <person name="Mihaltcheva S."/>
            <person name="Morgado L.N."/>
            <person name="Niskanen T."/>
            <person name="Noordeloos M.E."/>
            <person name="Ohm R.A."/>
            <person name="Ortiz-Santana B."/>
            <person name="Ovrebo C."/>
            <person name="Racz N."/>
            <person name="Riley R."/>
            <person name="Savchenko A."/>
            <person name="Shiryaev A."/>
            <person name="Soop K."/>
            <person name="Spirin V."/>
            <person name="Szebenyi C."/>
            <person name="Tomsovsky M."/>
            <person name="Tulloss R.E."/>
            <person name="Uehling J."/>
            <person name="Grigoriev I.V."/>
            <person name="Vagvolgyi C."/>
            <person name="Papp T."/>
            <person name="Martin F.M."/>
            <person name="Miettinen O."/>
            <person name="Hibbett D.S."/>
            <person name="Nagy L.G."/>
        </authorList>
    </citation>
    <scope>NUCLEOTIDE SEQUENCE [LARGE SCALE GENOMIC DNA]</scope>
    <source>
        <strain evidence="1 2">NL-1719</strain>
    </source>
</reference>
<evidence type="ECO:0000313" key="1">
    <source>
        <dbReference type="EMBL" id="TFK74835.1"/>
    </source>
</evidence>
<accession>A0ACD3BAG2</accession>
<proteinExistence type="predicted"/>
<protein>
    <submittedName>
        <fullName evidence="1">Uncharacterized protein</fullName>
    </submittedName>
</protein>
<dbReference type="Proteomes" id="UP000308600">
    <property type="component" value="Unassembled WGS sequence"/>
</dbReference>
<keyword evidence="2" id="KW-1185">Reference proteome</keyword>
<sequence>MSWKPKFDTGVAKFRNGELEEALRQFSGALEQPGGKNRVIYDSRAAVYEKMENYAMALADTKQAIKLAMDRWQGYARAARLFLKIHKYEASLRMIDLALDRVKPEDETRRVELLKLKEEARRALDQANPIPKKYIFAILPVELVAEIFTYVVDGDPAALIRLLRINQHWRGISWNTPALWDTLTLSHKKPSKKAQLWLKRSKGRIRTLVVGAEVTEDTSWSYDLLRSLKWEHLRHCHIVKWDLVKFLTSLSASHAIQNFTSLEVHGTPVDSFFAEGTKWERLTLGLGSFLPCSLAAEHLTSLVSLTLRTSINGDILDVIRVNPMLKTLIIHLPNPTMMGVQSPKETVTLPHLTHVELLNWVDTPTFLSNILCPKLQYLRVQDSSSMDEPLIQLAHRVIPECLTTLILQRVILSANHLTNLLLVTPHLKEFELRQTYNVANTIVDALATPSSTGAILCPELWRLNLSSSVDLMTGPLVRLIKQRNLPQTGEGPQIEKIASLTMDECPSIEASWLSWFREHVPLVQCIYVTKKEAKRWRRQL</sequence>
<evidence type="ECO:0000313" key="2">
    <source>
        <dbReference type="Proteomes" id="UP000308600"/>
    </source>
</evidence>
<dbReference type="EMBL" id="ML208266">
    <property type="protein sequence ID" value="TFK74835.1"/>
    <property type="molecule type" value="Genomic_DNA"/>
</dbReference>
<gene>
    <name evidence="1" type="ORF">BDN72DRAFT_832945</name>
</gene>